<dbReference type="Pfam" id="PF01455">
    <property type="entry name" value="HupF_HypC"/>
    <property type="match status" value="1"/>
</dbReference>
<dbReference type="NCBIfam" id="TIGR00074">
    <property type="entry name" value="hypC_hupF"/>
    <property type="match status" value="1"/>
</dbReference>
<gene>
    <name evidence="2" type="ORF">O3V59_01770</name>
</gene>
<keyword evidence="3" id="KW-1185">Reference proteome</keyword>
<dbReference type="EMBL" id="JAPYYP010000002">
    <property type="protein sequence ID" value="MDA5107079.1"/>
    <property type="molecule type" value="Genomic_DNA"/>
</dbReference>
<dbReference type="GO" id="GO:1902670">
    <property type="term" value="F:carbon dioxide binding"/>
    <property type="evidence" value="ECO:0007669"/>
    <property type="project" value="TreeGrafter"/>
</dbReference>
<comment type="similarity">
    <text evidence="1">Belongs to the HupF/HypC family.</text>
</comment>
<dbReference type="PANTHER" id="PTHR35177:SF2">
    <property type="entry name" value="HYDROGENASE MATURATION FACTOR HYBG"/>
    <property type="match status" value="1"/>
</dbReference>
<dbReference type="PRINTS" id="PR00445">
    <property type="entry name" value="HUPFHYPC"/>
</dbReference>
<reference evidence="2" key="1">
    <citation type="submission" date="2022-12" db="EMBL/GenBank/DDBJ databases">
        <title>Draft genome sequence of the thermophilic strain Brevibacillus thermoruber HT42, isolated from Los Humeros, Puebla, Mexico, with biotechnological potential.</title>
        <authorList>
            <person name="Lara Sanchez J."/>
            <person name="Solis Palacios R."/>
            <person name="Bustos Baena A.S."/>
            <person name="Ruz Baez A.E."/>
            <person name="Espinosa Luna G."/>
            <person name="Oliart Ros R.M."/>
        </authorList>
    </citation>
    <scope>NUCLEOTIDE SEQUENCE</scope>
    <source>
        <strain evidence="2">HT42</strain>
    </source>
</reference>
<sequence length="74" mass="8170">MCLSVPAKVLLVEPSGWRARVEYLGSEMVVGIGLLEEVEPGQYVLVHAGEAIQVMDWDAALDAIELWKEMIDKA</sequence>
<dbReference type="InterPro" id="IPR001109">
    <property type="entry name" value="Hydrogenase_HupF/HypC"/>
</dbReference>
<dbReference type="AlphaFoldDB" id="A0A9X3TMK9"/>
<dbReference type="GO" id="GO:0005506">
    <property type="term" value="F:iron ion binding"/>
    <property type="evidence" value="ECO:0007669"/>
    <property type="project" value="TreeGrafter"/>
</dbReference>
<organism evidence="2 3">
    <name type="scientific">Brevibacillus thermoruber</name>
    <dbReference type="NCBI Taxonomy" id="33942"/>
    <lineage>
        <taxon>Bacteria</taxon>
        <taxon>Bacillati</taxon>
        <taxon>Bacillota</taxon>
        <taxon>Bacilli</taxon>
        <taxon>Bacillales</taxon>
        <taxon>Paenibacillaceae</taxon>
        <taxon>Brevibacillus</taxon>
    </lineage>
</organism>
<dbReference type="PANTHER" id="PTHR35177">
    <property type="entry name" value="HYDROGENASE MATURATION FACTOR HYBG"/>
    <property type="match status" value="1"/>
</dbReference>
<accession>A0A9X3TMK9</accession>
<evidence type="ECO:0000256" key="1">
    <source>
        <dbReference type="ARBA" id="ARBA00006018"/>
    </source>
</evidence>
<protein>
    <submittedName>
        <fullName evidence="2">HypC/HybG/HupF family hydrogenase formation chaperone</fullName>
    </submittedName>
</protein>
<dbReference type="Gene3D" id="2.30.30.140">
    <property type="match status" value="1"/>
</dbReference>
<evidence type="ECO:0000313" key="2">
    <source>
        <dbReference type="EMBL" id="MDA5107079.1"/>
    </source>
</evidence>
<dbReference type="Proteomes" id="UP001151071">
    <property type="component" value="Unassembled WGS sequence"/>
</dbReference>
<dbReference type="GO" id="GO:0051604">
    <property type="term" value="P:protein maturation"/>
    <property type="evidence" value="ECO:0007669"/>
    <property type="project" value="TreeGrafter"/>
</dbReference>
<name>A0A9X3TMK9_9BACL</name>
<proteinExistence type="inferred from homology"/>
<comment type="caution">
    <text evidence="2">The sequence shown here is derived from an EMBL/GenBank/DDBJ whole genome shotgun (WGS) entry which is preliminary data.</text>
</comment>
<dbReference type="RefSeq" id="WP_271139351.1">
    <property type="nucleotide sequence ID" value="NZ_JAPYYP010000002.1"/>
</dbReference>
<dbReference type="SUPFAM" id="SSF159127">
    <property type="entry name" value="HupF/HypC-like"/>
    <property type="match status" value="1"/>
</dbReference>
<evidence type="ECO:0000313" key="3">
    <source>
        <dbReference type="Proteomes" id="UP001151071"/>
    </source>
</evidence>